<comment type="caution">
    <text evidence="2">The sequence shown here is derived from an EMBL/GenBank/DDBJ whole genome shotgun (WGS) entry which is preliminary data.</text>
</comment>
<accession>A0A9P1ICA1</accession>
<evidence type="ECO:0008006" key="4">
    <source>
        <dbReference type="Google" id="ProtNLM"/>
    </source>
</evidence>
<keyword evidence="3" id="KW-1185">Reference proteome</keyword>
<evidence type="ECO:0000313" key="3">
    <source>
        <dbReference type="Proteomes" id="UP001152747"/>
    </source>
</evidence>
<feature type="chain" id="PRO_5040304498" description="Secreted protein" evidence="1">
    <location>
        <begin position="22"/>
        <end position="135"/>
    </location>
</feature>
<name>A0A9P1ICA1_9PELO</name>
<protein>
    <recommendedName>
        <fullName evidence="4">Secreted protein</fullName>
    </recommendedName>
</protein>
<dbReference type="EMBL" id="CANHGI010000002">
    <property type="protein sequence ID" value="CAI5442188.1"/>
    <property type="molecule type" value="Genomic_DNA"/>
</dbReference>
<gene>
    <name evidence="2" type="ORF">CAMP_LOCUS4825</name>
</gene>
<dbReference type="PANTHER" id="PTHR31369:SF2">
    <property type="entry name" value="INTRINSICALLY DISORDERED PROTEIN, CLASS B"/>
    <property type="match status" value="1"/>
</dbReference>
<proteinExistence type="predicted"/>
<evidence type="ECO:0000256" key="1">
    <source>
        <dbReference type="SAM" id="SignalP"/>
    </source>
</evidence>
<dbReference type="Proteomes" id="UP001152747">
    <property type="component" value="Unassembled WGS sequence"/>
</dbReference>
<keyword evidence="1" id="KW-0732">Signal</keyword>
<organism evidence="2 3">
    <name type="scientific">Caenorhabditis angaria</name>
    <dbReference type="NCBI Taxonomy" id="860376"/>
    <lineage>
        <taxon>Eukaryota</taxon>
        <taxon>Metazoa</taxon>
        <taxon>Ecdysozoa</taxon>
        <taxon>Nematoda</taxon>
        <taxon>Chromadorea</taxon>
        <taxon>Rhabditida</taxon>
        <taxon>Rhabditina</taxon>
        <taxon>Rhabditomorpha</taxon>
        <taxon>Rhabditoidea</taxon>
        <taxon>Rhabditidae</taxon>
        <taxon>Peloderinae</taxon>
        <taxon>Caenorhabditis</taxon>
    </lineage>
</organism>
<evidence type="ECO:0000313" key="2">
    <source>
        <dbReference type="EMBL" id="CAI5442188.1"/>
    </source>
</evidence>
<feature type="signal peptide" evidence="1">
    <location>
        <begin position="1"/>
        <end position="21"/>
    </location>
</feature>
<dbReference type="PANTHER" id="PTHR31369">
    <property type="entry name" value="PROTEIN CBG02325-RELATED"/>
    <property type="match status" value="1"/>
</dbReference>
<sequence>MIFKILLAVLAFGAYFEQVQGGVLPVSSTEVAVIEKSLESSETSIDTLGSSRVKRSGCGCGCGCGCCCYAAAVVADVALAAEHVVAQDAALVVDLVVVDVDVDVEEDAEEDADVAEDVDVVDVVEEVVKEDHSKT</sequence>
<dbReference type="AlphaFoldDB" id="A0A9P1ICA1"/>
<dbReference type="OrthoDB" id="5875039at2759"/>
<reference evidence="2" key="1">
    <citation type="submission" date="2022-11" db="EMBL/GenBank/DDBJ databases">
        <authorList>
            <person name="Kikuchi T."/>
        </authorList>
    </citation>
    <scope>NUCLEOTIDE SEQUENCE</scope>
    <source>
        <strain evidence="2">PS1010</strain>
    </source>
</reference>